<feature type="signal peptide" evidence="4">
    <location>
        <begin position="1"/>
        <end position="19"/>
    </location>
</feature>
<dbReference type="OrthoDB" id="361870at2759"/>
<keyword evidence="2 5" id="KW-0689">Ribosomal protein</keyword>
<reference evidence="5" key="1">
    <citation type="submission" date="2021-02" db="EMBL/GenBank/DDBJ databases">
        <title>First Annotated Genome of the Yellow-green Alga Tribonema minus.</title>
        <authorList>
            <person name="Mahan K.M."/>
        </authorList>
    </citation>
    <scope>NUCLEOTIDE SEQUENCE</scope>
    <source>
        <strain evidence="5">UTEX B ZZ1240</strain>
    </source>
</reference>
<dbReference type="GO" id="GO:1990904">
    <property type="term" value="C:ribonucleoprotein complex"/>
    <property type="evidence" value="ECO:0007669"/>
    <property type="project" value="UniProtKB-KW"/>
</dbReference>
<keyword evidence="3" id="KW-0687">Ribonucleoprotein</keyword>
<dbReference type="PANTHER" id="PTHR13528:SF2">
    <property type="entry name" value="LARGE RIBOSOMAL SUBUNIT PROTEIN BL28M"/>
    <property type="match status" value="1"/>
</dbReference>
<keyword evidence="6" id="KW-1185">Reference proteome</keyword>
<protein>
    <submittedName>
        <fullName evidence="5">50S ribosomal protein L28</fullName>
    </submittedName>
</protein>
<dbReference type="EMBL" id="JAFCMP010000066">
    <property type="protein sequence ID" value="KAG5188698.1"/>
    <property type="molecule type" value="Genomic_DNA"/>
</dbReference>
<evidence type="ECO:0000313" key="6">
    <source>
        <dbReference type="Proteomes" id="UP000664859"/>
    </source>
</evidence>
<dbReference type="Gene3D" id="2.30.170.40">
    <property type="entry name" value="Ribosomal protein L28/L24"/>
    <property type="match status" value="1"/>
</dbReference>
<comment type="similarity">
    <text evidence="1">Belongs to the bacterial ribosomal protein bL28 family.</text>
</comment>
<dbReference type="GO" id="GO:0003735">
    <property type="term" value="F:structural constituent of ribosome"/>
    <property type="evidence" value="ECO:0007669"/>
    <property type="project" value="InterPro"/>
</dbReference>
<evidence type="ECO:0000256" key="3">
    <source>
        <dbReference type="ARBA" id="ARBA00023274"/>
    </source>
</evidence>
<dbReference type="InterPro" id="IPR034704">
    <property type="entry name" value="Ribosomal_bL28/bL31-like_sf"/>
</dbReference>
<dbReference type="Pfam" id="PF00830">
    <property type="entry name" value="Ribosomal_L28"/>
    <property type="match status" value="1"/>
</dbReference>
<dbReference type="InterPro" id="IPR026569">
    <property type="entry name" value="Ribosomal_bL28"/>
</dbReference>
<dbReference type="AlphaFoldDB" id="A0A835Z921"/>
<dbReference type="Proteomes" id="UP000664859">
    <property type="component" value="Unassembled WGS sequence"/>
</dbReference>
<name>A0A835Z921_9STRA</name>
<accession>A0A835Z921</accession>
<dbReference type="PANTHER" id="PTHR13528">
    <property type="entry name" value="39S RIBOSOMAL PROTEIN L28, MITOCHONDRIAL"/>
    <property type="match status" value="1"/>
</dbReference>
<proteinExistence type="inferred from homology"/>
<dbReference type="GO" id="GO:0005840">
    <property type="term" value="C:ribosome"/>
    <property type="evidence" value="ECO:0007669"/>
    <property type="project" value="UniProtKB-KW"/>
</dbReference>
<gene>
    <name evidence="5" type="ORF">JKP88DRAFT_234113</name>
</gene>
<comment type="caution">
    <text evidence="5">The sequence shown here is derived from an EMBL/GenBank/DDBJ whole genome shotgun (WGS) entry which is preliminary data.</text>
</comment>
<sequence>MQFALVLAVLCAAVASVAGLSAPTSFTGTHLASHTASAASSALVMRTRSCDLTGKSANRKARVVTFSHTRNHKVQEVNLHTKRMFVPSLMRTVTLRLSTKALRTIDKYGLEEAAKKYDCDLTKF</sequence>
<feature type="chain" id="PRO_5032710240" evidence="4">
    <location>
        <begin position="20"/>
        <end position="124"/>
    </location>
</feature>
<dbReference type="InterPro" id="IPR037147">
    <property type="entry name" value="Ribosomal_bL28_sf"/>
</dbReference>
<evidence type="ECO:0000256" key="1">
    <source>
        <dbReference type="ARBA" id="ARBA00008760"/>
    </source>
</evidence>
<evidence type="ECO:0000256" key="2">
    <source>
        <dbReference type="ARBA" id="ARBA00022980"/>
    </source>
</evidence>
<keyword evidence="4" id="KW-0732">Signal</keyword>
<evidence type="ECO:0000313" key="5">
    <source>
        <dbReference type="EMBL" id="KAG5188698.1"/>
    </source>
</evidence>
<dbReference type="SUPFAM" id="SSF143800">
    <property type="entry name" value="L28p-like"/>
    <property type="match status" value="1"/>
</dbReference>
<organism evidence="5 6">
    <name type="scientific">Tribonema minus</name>
    <dbReference type="NCBI Taxonomy" id="303371"/>
    <lineage>
        <taxon>Eukaryota</taxon>
        <taxon>Sar</taxon>
        <taxon>Stramenopiles</taxon>
        <taxon>Ochrophyta</taxon>
        <taxon>PX clade</taxon>
        <taxon>Xanthophyceae</taxon>
        <taxon>Tribonematales</taxon>
        <taxon>Tribonemataceae</taxon>
        <taxon>Tribonema</taxon>
    </lineage>
</organism>
<evidence type="ECO:0000256" key="4">
    <source>
        <dbReference type="SAM" id="SignalP"/>
    </source>
</evidence>